<feature type="transmembrane region" description="Helical" evidence="1">
    <location>
        <begin position="228"/>
        <end position="247"/>
    </location>
</feature>
<feature type="transmembrane region" description="Helical" evidence="1">
    <location>
        <begin position="326"/>
        <end position="345"/>
    </location>
</feature>
<sequence>MNAPTLDTLKDAESSSSSPRRWRTLSSIALASVALLPLAASASTAPTDIAVLGIPVEFILFAATLLGVALFHNHTLLVALTGLATITAYKFEFTGFHTGAGWAGLLGHLGHEWVILTNLLGLLLGFALLARQFEDSGVPHILPRYLPGGWFGGLALLVVIFVLSGFLDNIAAALIGGTIAATLFRHKVHIGYLAAIVAASNAGGAGSVLGDTTTTMMWISGIAPSEVIHAYVAAGVALLIFGVPAAIQQHRFAPIQREVPAEARVDWIRLRIVATILLAAVLTNLVVNSLFKGLGDSLPVLGIAVWAAILGTASQRKPEWSLLPEAFKGSLFLLSLVVCASLMPVEKLPEASWYSAFTLGFVSSVFDNIPLTALALEQGGFDWGMLAYAVGFGGSMIWFGSSAGVALSNMYPQAKSVGAWLRHGWHVALAYVVGFIVLFVTLGWQPHGSLT</sequence>
<dbReference type="PANTHER" id="PTHR43269">
    <property type="entry name" value="SODIUM/PROTON ANTIPORTER 1-RELATED"/>
    <property type="match status" value="1"/>
</dbReference>
<dbReference type="STRING" id="61595.SAMN05421644_13119"/>
<dbReference type="PANTHER" id="PTHR43269:SF2">
    <property type="entry name" value="SODIUM_PROTON ANTIPORTER 1-RELATED"/>
    <property type="match status" value="1"/>
</dbReference>
<dbReference type="EMBL" id="FNOW01000031">
    <property type="protein sequence ID" value="SDY12149.1"/>
    <property type="molecule type" value="Genomic_DNA"/>
</dbReference>
<keyword evidence="1" id="KW-0812">Transmembrane</keyword>
<feature type="transmembrane region" description="Helical" evidence="1">
    <location>
        <begin position="423"/>
        <end position="444"/>
    </location>
</feature>
<feature type="transmembrane region" description="Helical" evidence="1">
    <location>
        <begin position="268"/>
        <end position="291"/>
    </location>
</feature>
<feature type="transmembrane region" description="Helical" evidence="1">
    <location>
        <begin position="51"/>
        <end position="71"/>
    </location>
</feature>
<feature type="transmembrane region" description="Helical" evidence="1">
    <location>
        <begin position="386"/>
        <end position="411"/>
    </location>
</feature>
<organism evidence="2 3">
    <name type="scientific">Allochromatium warmingii</name>
    <name type="common">Chromatium warmingii</name>
    <dbReference type="NCBI Taxonomy" id="61595"/>
    <lineage>
        <taxon>Bacteria</taxon>
        <taxon>Pseudomonadati</taxon>
        <taxon>Pseudomonadota</taxon>
        <taxon>Gammaproteobacteria</taxon>
        <taxon>Chromatiales</taxon>
        <taxon>Chromatiaceae</taxon>
        <taxon>Allochromatium</taxon>
    </lineage>
</organism>
<evidence type="ECO:0000256" key="1">
    <source>
        <dbReference type="SAM" id="Phobius"/>
    </source>
</evidence>
<dbReference type="Proteomes" id="UP000198672">
    <property type="component" value="Unassembled WGS sequence"/>
</dbReference>
<accession>A0A1H3HC05</accession>
<dbReference type="InterPro" id="IPR045016">
    <property type="entry name" value="NhaD-like"/>
</dbReference>
<reference evidence="3" key="1">
    <citation type="submission" date="2016-10" db="EMBL/GenBank/DDBJ databases">
        <authorList>
            <person name="Varghese N."/>
            <person name="Submissions S."/>
        </authorList>
    </citation>
    <scope>NUCLEOTIDE SEQUENCE [LARGE SCALE GENOMIC DNA]</scope>
    <source>
        <strain evidence="3">DSM 173</strain>
    </source>
</reference>
<dbReference type="AlphaFoldDB" id="A0A1H3HC05"/>
<evidence type="ECO:0000313" key="2">
    <source>
        <dbReference type="EMBL" id="SDY12149.1"/>
    </source>
</evidence>
<keyword evidence="1" id="KW-0472">Membrane</keyword>
<protein>
    <submittedName>
        <fullName evidence="2">Na+/H+ antiporter NhaD</fullName>
    </submittedName>
</protein>
<feature type="transmembrane region" description="Helical" evidence="1">
    <location>
        <begin position="113"/>
        <end position="130"/>
    </location>
</feature>
<feature type="transmembrane region" description="Helical" evidence="1">
    <location>
        <begin position="297"/>
        <end position="314"/>
    </location>
</feature>
<dbReference type="GO" id="GO:0015297">
    <property type="term" value="F:antiporter activity"/>
    <property type="evidence" value="ECO:0007669"/>
    <property type="project" value="InterPro"/>
</dbReference>
<gene>
    <name evidence="2" type="ORF">SAMN05421644_13119</name>
</gene>
<feature type="transmembrane region" description="Helical" evidence="1">
    <location>
        <begin position="190"/>
        <end position="208"/>
    </location>
</feature>
<dbReference type="GO" id="GO:0006814">
    <property type="term" value="P:sodium ion transport"/>
    <property type="evidence" value="ECO:0007669"/>
    <property type="project" value="InterPro"/>
</dbReference>
<keyword evidence="3" id="KW-1185">Reference proteome</keyword>
<keyword evidence="1" id="KW-1133">Transmembrane helix</keyword>
<feature type="transmembrane region" description="Helical" evidence="1">
    <location>
        <begin position="150"/>
        <end position="183"/>
    </location>
</feature>
<evidence type="ECO:0000313" key="3">
    <source>
        <dbReference type="Proteomes" id="UP000198672"/>
    </source>
</evidence>
<proteinExistence type="predicted"/>
<dbReference type="RefSeq" id="WP_245709309.1">
    <property type="nucleotide sequence ID" value="NZ_FNOW01000031.1"/>
</dbReference>
<name>A0A1H3HC05_ALLWA</name>